<keyword evidence="4 5" id="KW-0560">Oxidoreductase</keyword>
<name>A0A9X0XFZ3_9BURK</name>
<dbReference type="InterPro" id="IPR036188">
    <property type="entry name" value="FAD/NAD-bd_sf"/>
</dbReference>
<dbReference type="RefSeq" id="WP_201824537.1">
    <property type="nucleotide sequence ID" value="NZ_JAERRA010000001.1"/>
</dbReference>
<keyword evidence="8" id="KW-1185">Reference proteome</keyword>
<dbReference type="PANTHER" id="PTHR43734">
    <property type="entry name" value="PHYTOENE DESATURASE"/>
    <property type="match status" value="1"/>
</dbReference>
<protein>
    <submittedName>
        <fullName evidence="7">Phytoene desaturase</fullName>
    </submittedName>
</protein>
<dbReference type="NCBIfam" id="NF045637">
    <property type="entry name" value="carotdesatCrtDProt"/>
    <property type="match status" value="1"/>
</dbReference>
<evidence type="ECO:0000259" key="6">
    <source>
        <dbReference type="Pfam" id="PF01593"/>
    </source>
</evidence>
<dbReference type="InterPro" id="IPR014105">
    <property type="entry name" value="Carotenoid/retinoid_OxRdtase"/>
</dbReference>
<evidence type="ECO:0000256" key="1">
    <source>
        <dbReference type="ARBA" id="ARBA00004829"/>
    </source>
</evidence>
<dbReference type="GO" id="GO:0016117">
    <property type="term" value="P:carotenoid biosynthetic process"/>
    <property type="evidence" value="ECO:0007669"/>
    <property type="project" value="UniProtKB-KW"/>
</dbReference>
<comment type="pathway">
    <text evidence="1 5">Carotenoid biosynthesis.</text>
</comment>
<dbReference type="PANTHER" id="PTHR43734:SF7">
    <property type="entry name" value="4,4'-DIAPONEUROSPORENE OXYGENASE"/>
    <property type="match status" value="1"/>
</dbReference>
<dbReference type="AlphaFoldDB" id="A0A9X0XFZ3"/>
<evidence type="ECO:0000256" key="3">
    <source>
        <dbReference type="ARBA" id="ARBA00022746"/>
    </source>
</evidence>
<comment type="caution">
    <text evidence="7">The sequence shown here is derived from an EMBL/GenBank/DDBJ whole genome shotgun (WGS) entry which is preliminary data.</text>
</comment>
<evidence type="ECO:0000313" key="8">
    <source>
        <dbReference type="Proteomes" id="UP000643207"/>
    </source>
</evidence>
<dbReference type="GO" id="GO:0016491">
    <property type="term" value="F:oxidoreductase activity"/>
    <property type="evidence" value="ECO:0007669"/>
    <property type="project" value="UniProtKB-KW"/>
</dbReference>
<reference evidence="7 8" key="1">
    <citation type="submission" date="2021-01" db="EMBL/GenBank/DDBJ databases">
        <title>Piscinibacter sp. Jin2 Genome sequencing and assembly.</title>
        <authorList>
            <person name="Kim I."/>
        </authorList>
    </citation>
    <scope>NUCLEOTIDE SEQUENCE [LARGE SCALE GENOMIC DNA]</scope>
    <source>
        <strain evidence="7 8">Jin2</strain>
    </source>
</reference>
<dbReference type="Proteomes" id="UP000643207">
    <property type="component" value="Unassembled WGS sequence"/>
</dbReference>
<evidence type="ECO:0000313" key="7">
    <source>
        <dbReference type="EMBL" id="MBL0719278.1"/>
    </source>
</evidence>
<evidence type="ECO:0000256" key="4">
    <source>
        <dbReference type="ARBA" id="ARBA00023002"/>
    </source>
</evidence>
<dbReference type="InterPro" id="IPR054841">
    <property type="entry name" value="carotdesatCrtD"/>
</dbReference>
<feature type="domain" description="Amine oxidase" evidence="6">
    <location>
        <begin position="14"/>
        <end position="495"/>
    </location>
</feature>
<keyword evidence="3 5" id="KW-0125">Carotenoid biosynthesis</keyword>
<dbReference type="NCBIfam" id="TIGR02734">
    <property type="entry name" value="crtI_fam"/>
    <property type="match status" value="1"/>
</dbReference>
<dbReference type="Gene3D" id="3.50.50.60">
    <property type="entry name" value="FAD/NAD(P)-binding domain"/>
    <property type="match status" value="2"/>
</dbReference>
<gene>
    <name evidence="7" type="primary">crtI</name>
    <name evidence="7" type="ORF">JI742_05175</name>
</gene>
<evidence type="ECO:0000256" key="5">
    <source>
        <dbReference type="RuleBase" id="RU362075"/>
    </source>
</evidence>
<sequence>MPAEAPVLVVGAGMGGLSAALMLSARGLPVTVVEAGLAPGGKAGTVTVDGAAVDAGPTVFTLRKVFDAIFEAAGSRLDDHLRLQPLSILARHAWPDGSSFDLLADPAAALDAVAAFAGPAEARRYAAFCTEAEGLLRLLEGPVMQAERPTPWGLIRALGPSGLARLSALGPLSSLASVLGRRLHDPRLRQLFARYATYCGGSPWQAPATLMLVAQVEREGVWQVEGGMHALPRAMEALARARGVQFLYGDAVDRIELHDGRASGVQLASGRRLRGAAVVFNGDVRALAEGRLGEAARLAVPSQPAGRRSLSALVWSARLRTRGFPLVRHNVFFNADYRREFRDIFGAGRAPSQATIYVCAQDRDDRGRPPAGDAPERLQVLVNAPPTGDHAGAWGPQEIQRCAHLTFARLRAAGLETDGPAEALTLRSPADFNRLYPGTGGALYGMATHGWGAIFQRLGANSRVPGLMLAGGSVHPGPGLPMAALSGCRAAEAVMAHLASTRPFRRAATSGGMSMPSATTGATD</sequence>
<dbReference type="PRINTS" id="PR00420">
    <property type="entry name" value="RNGMNOXGNASE"/>
</dbReference>
<accession>A0A9X0XFZ3</accession>
<proteinExistence type="inferred from homology"/>
<dbReference type="EMBL" id="JAERRA010000001">
    <property type="protein sequence ID" value="MBL0719278.1"/>
    <property type="molecule type" value="Genomic_DNA"/>
</dbReference>
<comment type="similarity">
    <text evidence="2 5">Belongs to the carotenoid/retinoid oxidoreductase family.</text>
</comment>
<dbReference type="Pfam" id="PF01593">
    <property type="entry name" value="Amino_oxidase"/>
    <property type="match status" value="1"/>
</dbReference>
<dbReference type="InterPro" id="IPR002937">
    <property type="entry name" value="Amino_oxidase"/>
</dbReference>
<organism evidence="7 8">
    <name type="scientific">Aquariibacter lacus</name>
    <dbReference type="NCBI Taxonomy" id="2801332"/>
    <lineage>
        <taxon>Bacteria</taxon>
        <taxon>Pseudomonadati</taxon>
        <taxon>Pseudomonadota</taxon>
        <taxon>Betaproteobacteria</taxon>
        <taxon>Burkholderiales</taxon>
        <taxon>Sphaerotilaceae</taxon>
        <taxon>Aquariibacter</taxon>
    </lineage>
</organism>
<dbReference type="SUPFAM" id="SSF51905">
    <property type="entry name" value="FAD/NAD(P)-binding domain"/>
    <property type="match status" value="1"/>
</dbReference>
<evidence type="ECO:0000256" key="2">
    <source>
        <dbReference type="ARBA" id="ARBA00006046"/>
    </source>
</evidence>